<evidence type="ECO:0000259" key="4">
    <source>
        <dbReference type="PROSITE" id="PS50932"/>
    </source>
</evidence>
<keyword evidence="2" id="KW-0238">DNA-binding</keyword>
<dbReference type="AlphaFoldDB" id="A0A2U2B6P0"/>
<evidence type="ECO:0000256" key="3">
    <source>
        <dbReference type="ARBA" id="ARBA00023163"/>
    </source>
</evidence>
<dbReference type="Gene3D" id="3.40.50.2300">
    <property type="match status" value="2"/>
</dbReference>
<dbReference type="InterPro" id="IPR046335">
    <property type="entry name" value="LacI/GalR-like_sensor"/>
</dbReference>
<dbReference type="SUPFAM" id="SSF53822">
    <property type="entry name" value="Periplasmic binding protein-like I"/>
    <property type="match status" value="1"/>
</dbReference>
<dbReference type="GO" id="GO:0000976">
    <property type="term" value="F:transcription cis-regulatory region binding"/>
    <property type="evidence" value="ECO:0007669"/>
    <property type="project" value="TreeGrafter"/>
</dbReference>
<evidence type="ECO:0000256" key="1">
    <source>
        <dbReference type="ARBA" id="ARBA00023015"/>
    </source>
</evidence>
<dbReference type="PANTHER" id="PTHR30146">
    <property type="entry name" value="LACI-RELATED TRANSCRIPTIONAL REPRESSOR"/>
    <property type="match status" value="1"/>
</dbReference>
<sequence>MAKHRITITDIAKEMGVTPSTVSRALAGNERVSLKTRERVIAVAKDMGYQPNVLASSLRSGRSDTIGMIVPRINRHFFSNVISGVEAILNPAGFNLLICQSHERVEDERKAIHSLLSNRVGGIIISHSVETKSFNHYNEVLAEDIPLVQFDRVTDEIGGPRIVNDNFLGGMRSTRHLIKNGCKRIAHFAGSLHVNVYKERFDGYKYALEKAGIVFDSSLVVDNCILQDSGSQAVEILLRSEKIDGVFAASDFSALGAIKKLKEMKVVIPGEVKVTGFANEPFSDLVDPALSSVEQNAFEMGTQIARLIMENIGKESIPDEEIHVPVRLIVRESSLSGNSEIRIKKDF</sequence>
<name>A0A2U2B6P0_9BACT</name>
<dbReference type="GO" id="GO:0003700">
    <property type="term" value="F:DNA-binding transcription factor activity"/>
    <property type="evidence" value="ECO:0007669"/>
    <property type="project" value="TreeGrafter"/>
</dbReference>
<dbReference type="RefSeq" id="WP_109265000.1">
    <property type="nucleotide sequence ID" value="NZ_QEWP01000011.1"/>
</dbReference>
<dbReference type="OrthoDB" id="9803256at2"/>
<evidence type="ECO:0000313" key="6">
    <source>
        <dbReference type="Proteomes" id="UP000244956"/>
    </source>
</evidence>
<dbReference type="Gene3D" id="1.10.260.40">
    <property type="entry name" value="lambda repressor-like DNA-binding domains"/>
    <property type="match status" value="1"/>
</dbReference>
<dbReference type="Pfam" id="PF13377">
    <property type="entry name" value="Peripla_BP_3"/>
    <property type="match status" value="1"/>
</dbReference>
<dbReference type="SUPFAM" id="SSF47413">
    <property type="entry name" value="lambda repressor-like DNA-binding domains"/>
    <property type="match status" value="1"/>
</dbReference>
<comment type="caution">
    <text evidence="5">The sequence shown here is derived from an EMBL/GenBank/DDBJ whole genome shotgun (WGS) entry which is preliminary data.</text>
</comment>
<keyword evidence="6" id="KW-1185">Reference proteome</keyword>
<dbReference type="CDD" id="cd01392">
    <property type="entry name" value="HTH_LacI"/>
    <property type="match status" value="1"/>
</dbReference>
<dbReference type="EMBL" id="QEWP01000011">
    <property type="protein sequence ID" value="PWD98738.1"/>
    <property type="molecule type" value="Genomic_DNA"/>
</dbReference>
<feature type="domain" description="HTH lacI-type" evidence="4">
    <location>
        <begin position="6"/>
        <end position="60"/>
    </location>
</feature>
<reference evidence="5 6" key="1">
    <citation type="submission" date="2018-05" db="EMBL/GenBank/DDBJ databases">
        <title>Marinilabilia rubrum sp. nov., isolated from saltern sediment.</title>
        <authorList>
            <person name="Zhang R."/>
        </authorList>
    </citation>
    <scope>NUCLEOTIDE SEQUENCE [LARGE SCALE GENOMIC DNA]</scope>
    <source>
        <strain evidence="5 6">WTE16</strain>
    </source>
</reference>
<protein>
    <submittedName>
        <fullName evidence="5">LacI family transcriptional regulator</fullName>
    </submittedName>
</protein>
<dbReference type="InterPro" id="IPR010982">
    <property type="entry name" value="Lambda_DNA-bd_dom_sf"/>
</dbReference>
<evidence type="ECO:0000256" key="2">
    <source>
        <dbReference type="ARBA" id="ARBA00023125"/>
    </source>
</evidence>
<dbReference type="PROSITE" id="PS50932">
    <property type="entry name" value="HTH_LACI_2"/>
    <property type="match status" value="1"/>
</dbReference>
<dbReference type="InterPro" id="IPR000843">
    <property type="entry name" value="HTH_LacI"/>
</dbReference>
<gene>
    <name evidence="5" type="ORF">DDZ16_13435</name>
</gene>
<dbReference type="PANTHER" id="PTHR30146:SF109">
    <property type="entry name" value="HTH-TYPE TRANSCRIPTIONAL REGULATOR GALS"/>
    <property type="match status" value="1"/>
</dbReference>
<dbReference type="Pfam" id="PF00356">
    <property type="entry name" value="LacI"/>
    <property type="match status" value="1"/>
</dbReference>
<dbReference type="SMART" id="SM00354">
    <property type="entry name" value="HTH_LACI"/>
    <property type="match status" value="1"/>
</dbReference>
<organism evidence="5 6">
    <name type="scientific">Marinilabilia rubra</name>
    <dbReference type="NCBI Taxonomy" id="2162893"/>
    <lineage>
        <taxon>Bacteria</taxon>
        <taxon>Pseudomonadati</taxon>
        <taxon>Bacteroidota</taxon>
        <taxon>Bacteroidia</taxon>
        <taxon>Marinilabiliales</taxon>
        <taxon>Marinilabiliaceae</taxon>
        <taxon>Marinilabilia</taxon>
    </lineage>
</organism>
<dbReference type="Proteomes" id="UP000244956">
    <property type="component" value="Unassembled WGS sequence"/>
</dbReference>
<proteinExistence type="predicted"/>
<dbReference type="CDD" id="cd06267">
    <property type="entry name" value="PBP1_LacI_sugar_binding-like"/>
    <property type="match status" value="1"/>
</dbReference>
<accession>A0A2U2B6P0</accession>
<evidence type="ECO:0000313" key="5">
    <source>
        <dbReference type="EMBL" id="PWD98738.1"/>
    </source>
</evidence>
<keyword evidence="1" id="KW-0805">Transcription regulation</keyword>
<keyword evidence="3" id="KW-0804">Transcription</keyword>
<dbReference type="InterPro" id="IPR028082">
    <property type="entry name" value="Peripla_BP_I"/>
</dbReference>